<proteinExistence type="predicted"/>
<keyword evidence="1" id="KW-0472">Membrane</keyword>
<organism evidence="2 3">
    <name type="scientific">Mycobacterium marinum</name>
    <dbReference type="NCBI Taxonomy" id="1781"/>
    <lineage>
        <taxon>Bacteria</taxon>
        <taxon>Bacillati</taxon>
        <taxon>Actinomycetota</taxon>
        <taxon>Actinomycetes</taxon>
        <taxon>Mycobacteriales</taxon>
        <taxon>Mycobacteriaceae</taxon>
        <taxon>Mycobacterium</taxon>
        <taxon>Mycobacterium ulcerans group</taxon>
    </lineage>
</organism>
<dbReference type="EMBL" id="PEDF01000176">
    <property type="protein sequence ID" value="RFZ34884.1"/>
    <property type="molecule type" value="Genomic_DNA"/>
</dbReference>
<dbReference type="AlphaFoldDB" id="A0A3E2MQ52"/>
<feature type="transmembrane region" description="Helical" evidence="1">
    <location>
        <begin position="262"/>
        <end position="279"/>
    </location>
</feature>
<dbReference type="RefSeq" id="WP_117433120.1">
    <property type="nucleotide sequence ID" value="NZ_PEDF01000176.1"/>
</dbReference>
<evidence type="ECO:0000256" key="1">
    <source>
        <dbReference type="SAM" id="Phobius"/>
    </source>
</evidence>
<feature type="transmembrane region" description="Helical" evidence="1">
    <location>
        <begin position="165"/>
        <end position="186"/>
    </location>
</feature>
<feature type="transmembrane region" description="Helical" evidence="1">
    <location>
        <begin position="95"/>
        <end position="113"/>
    </location>
</feature>
<feature type="transmembrane region" description="Helical" evidence="1">
    <location>
        <begin position="207"/>
        <end position="229"/>
    </location>
</feature>
<evidence type="ECO:0008006" key="4">
    <source>
        <dbReference type="Google" id="ProtNLM"/>
    </source>
</evidence>
<feature type="transmembrane region" description="Helical" evidence="1">
    <location>
        <begin position="21"/>
        <end position="40"/>
    </location>
</feature>
<keyword evidence="1" id="KW-0812">Transmembrane</keyword>
<reference evidence="2 3" key="1">
    <citation type="journal article" date="2018" name="Sci. Rep.">
        <title>Extensive genomic diversity among Mycobacterium marinum strains revealed by whole genome sequencing.</title>
        <authorList>
            <person name="Das S."/>
            <person name="Pettersson B.M."/>
            <person name="Behra P.R."/>
            <person name="Mallick A."/>
            <person name="Cheramie M."/>
            <person name="Ramesh M."/>
            <person name="Shirreff L."/>
            <person name="DuCote T."/>
            <person name="Dasgupta S."/>
            <person name="Ennis D.G."/>
            <person name="Kirsebom L.A."/>
        </authorList>
    </citation>
    <scope>NUCLEOTIDE SEQUENCE [LARGE SCALE GENOMIC DNA]</scope>
    <source>
        <strain evidence="2 3">Davis1</strain>
    </source>
</reference>
<keyword evidence="1" id="KW-1133">Transmembrane helix</keyword>
<sequence>MLSTQSERASSWFSETTWGSARWQRCLAALVAVVFFWPQVPVEAPTGVDPSWQAAVALGQIRHLAWGPQIVFTYGPLAFLQDSSYYSPLQAVLSTIYQVIVVAALFLGIAAALRQRHPPMTSLALAFVTTGVTAIAMGTMYPEMVVLAALAWASVPLLRSDPQRSTVFITATALGVVAGFELLVKFNTGPVVLAIALGMSLLLDWKALWRHCATVAAFAATVPVCWLLMGQPLGNLPTWLRLSSEIVSGYIDAQSVPIPLDAGGAVTLTLVWFVALFVMFFRGSPQIPRKYVVLVGVTTVLVAKSAFGRYDTIHFAALLGLMVVAMAVGGVFEILPRAAKFVVVAVVVIFVAGVVAIELRPLGVIQAPVRALDRLATVAVPGHARSHIEEAKARQRRLYDIPSRFVKTIGPDPVHIDPDETSAVWAYDFAWHPAPIFQTYSVYTPALDKLNRDTLAAGPQFVLSLRSATSPATGINGRLGVQENPLYSRALLCDFRRSAVEDHWALFTHTQPRCGPLTPISEVVVHDGKPVPVPKPSGPDVAVLVGVDLEPTFIDRLFMGSLVPLTSFTVTLDGVSYRLIAGNAAEPFLIKTPDSVSATNLEIDSRTIGVDRSRSLGQGKPTARLRFYEMHVSP</sequence>
<feature type="transmembrane region" description="Helical" evidence="1">
    <location>
        <begin position="313"/>
        <end position="334"/>
    </location>
</feature>
<feature type="transmembrane region" description="Helical" evidence="1">
    <location>
        <begin position="125"/>
        <end position="153"/>
    </location>
</feature>
<name>A0A3E2MQ52_MYCMR</name>
<protein>
    <recommendedName>
        <fullName evidence="4">Transmembrane protein</fullName>
    </recommendedName>
</protein>
<dbReference type="Proteomes" id="UP000257451">
    <property type="component" value="Unassembled WGS sequence"/>
</dbReference>
<evidence type="ECO:0000313" key="3">
    <source>
        <dbReference type="Proteomes" id="UP000257451"/>
    </source>
</evidence>
<feature type="transmembrane region" description="Helical" evidence="1">
    <location>
        <begin position="341"/>
        <end position="359"/>
    </location>
</feature>
<comment type="caution">
    <text evidence="2">The sequence shown here is derived from an EMBL/GenBank/DDBJ whole genome shotgun (WGS) entry which is preliminary data.</text>
</comment>
<evidence type="ECO:0000313" key="2">
    <source>
        <dbReference type="EMBL" id="RFZ34884.1"/>
    </source>
</evidence>
<feature type="transmembrane region" description="Helical" evidence="1">
    <location>
        <begin position="291"/>
        <end position="307"/>
    </location>
</feature>
<accession>A0A3E2MQ52</accession>
<gene>
    <name evidence="2" type="ORF">DAVIS_04434</name>
</gene>